<feature type="region of interest" description="Small ATPAse domain (RuvB-S)" evidence="9">
    <location>
        <begin position="191"/>
        <end position="261"/>
    </location>
</feature>
<evidence type="ECO:0000256" key="7">
    <source>
        <dbReference type="ARBA" id="ARBA00023172"/>
    </source>
</evidence>
<evidence type="ECO:0000256" key="1">
    <source>
        <dbReference type="ARBA" id="ARBA00022490"/>
    </source>
</evidence>
<keyword evidence="2 9" id="KW-0547">Nucleotide-binding</keyword>
<feature type="binding site" evidence="9">
    <location>
        <position position="71"/>
    </location>
    <ligand>
        <name>ATP</name>
        <dbReference type="ChEBI" id="CHEBI:30616"/>
    </ligand>
</feature>
<feature type="binding site" evidence="9">
    <location>
        <position position="74"/>
    </location>
    <ligand>
        <name>ATP</name>
        <dbReference type="ChEBI" id="CHEBI:30616"/>
    </ligand>
</feature>
<dbReference type="Pfam" id="PF17864">
    <property type="entry name" value="AAA_lid_4"/>
    <property type="match status" value="1"/>
</dbReference>
<keyword evidence="4 9" id="KW-0378">Hydrolase</keyword>
<dbReference type="Proteomes" id="UP000034175">
    <property type="component" value="Unassembled WGS sequence"/>
</dbReference>
<proteinExistence type="inferred from homology"/>
<dbReference type="EC" id="3.6.4.-" evidence="9"/>
<keyword evidence="3 9" id="KW-0227">DNA damage</keyword>
<evidence type="ECO:0000256" key="6">
    <source>
        <dbReference type="ARBA" id="ARBA00023125"/>
    </source>
</evidence>
<evidence type="ECO:0000259" key="11">
    <source>
        <dbReference type="SMART" id="SM00382"/>
    </source>
</evidence>
<dbReference type="NCBIfam" id="NF000868">
    <property type="entry name" value="PRK00080.1"/>
    <property type="match status" value="1"/>
</dbReference>
<evidence type="ECO:0000256" key="9">
    <source>
        <dbReference type="HAMAP-Rule" id="MF_00016"/>
    </source>
</evidence>
<feature type="region of interest" description="Disordered" evidence="10">
    <location>
        <begin position="1"/>
        <end position="21"/>
    </location>
</feature>
<comment type="caution">
    <text evidence="9">Lacks conserved residue(s) required for the propagation of feature annotation.</text>
</comment>
<dbReference type="InterPro" id="IPR041445">
    <property type="entry name" value="AAA_lid_4"/>
</dbReference>
<dbReference type="Gene3D" id="3.40.50.300">
    <property type="entry name" value="P-loop containing nucleotide triphosphate hydrolases"/>
    <property type="match status" value="1"/>
</dbReference>
<dbReference type="Pfam" id="PF05491">
    <property type="entry name" value="WHD_RuvB"/>
    <property type="match status" value="1"/>
</dbReference>
<dbReference type="GO" id="GO:0006310">
    <property type="term" value="P:DNA recombination"/>
    <property type="evidence" value="ECO:0007669"/>
    <property type="project" value="UniProtKB-UniRule"/>
</dbReference>
<keyword evidence="6 9" id="KW-0238">DNA-binding</keyword>
<reference evidence="12 13" key="1">
    <citation type="journal article" date="2015" name="Nature">
        <title>rRNA introns, odd ribosomes, and small enigmatic genomes across a large radiation of phyla.</title>
        <authorList>
            <person name="Brown C.T."/>
            <person name="Hug L.A."/>
            <person name="Thomas B.C."/>
            <person name="Sharon I."/>
            <person name="Castelle C.J."/>
            <person name="Singh A."/>
            <person name="Wilkins M.J."/>
            <person name="Williams K.H."/>
            <person name="Banfield J.F."/>
        </authorList>
    </citation>
    <scope>NUCLEOTIDE SEQUENCE [LARGE SCALE GENOMIC DNA]</scope>
</reference>
<comment type="domain">
    <text evidence="9">Has 3 domains, the large (RuvB-L) and small ATPase (RuvB-S) domains and the C-terminal head (RuvB-H) domain. The head domain binds DNA, while the ATPase domains jointly bind ATP, ADP or are empty depending on the state of the subunit in the translocation cycle. During a single DNA translocation step the structure of each domain remains the same, but their relative positions change.</text>
</comment>
<evidence type="ECO:0000256" key="2">
    <source>
        <dbReference type="ARBA" id="ARBA00022741"/>
    </source>
</evidence>
<evidence type="ECO:0000256" key="3">
    <source>
        <dbReference type="ARBA" id="ARBA00022763"/>
    </source>
</evidence>
<dbReference type="GO" id="GO:0006281">
    <property type="term" value="P:DNA repair"/>
    <property type="evidence" value="ECO:0007669"/>
    <property type="project" value="UniProtKB-UniRule"/>
</dbReference>
<feature type="region of interest" description="Head domain (RuvB-H)" evidence="9">
    <location>
        <begin position="264"/>
        <end position="343"/>
    </location>
</feature>
<dbReference type="CDD" id="cd00009">
    <property type="entry name" value="AAA"/>
    <property type="match status" value="1"/>
</dbReference>
<dbReference type="NCBIfam" id="TIGR00635">
    <property type="entry name" value="ruvB"/>
    <property type="match status" value="1"/>
</dbReference>
<comment type="caution">
    <text evidence="12">The sequence shown here is derived from an EMBL/GenBank/DDBJ whole genome shotgun (WGS) entry which is preliminary data.</text>
</comment>
<feature type="binding site" evidence="9">
    <location>
        <position position="324"/>
    </location>
    <ligand>
        <name>DNA</name>
        <dbReference type="ChEBI" id="CHEBI:16991"/>
    </ligand>
</feature>
<dbReference type="PANTHER" id="PTHR42848">
    <property type="match status" value="1"/>
</dbReference>
<organism evidence="12 13">
    <name type="scientific">Candidatus Magasanikbacteria bacterium GW2011_GWA2_46_17</name>
    <dbReference type="NCBI Taxonomy" id="1619042"/>
    <lineage>
        <taxon>Bacteria</taxon>
        <taxon>Candidatus Magasanikiibacteriota</taxon>
    </lineage>
</organism>
<dbReference type="GO" id="GO:0009378">
    <property type="term" value="F:four-way junction helicase activity"/>
    <property type="evidence" value="ECO:0007669"/>
    <property type="project" value="InterPro"/>
</dbReference>
<dbReference type="GO" id="GO:0005524">
    <property type="term" value="F:ATP binding"/>
    <property type="evidence" value="ECO:0007669"/>
    <property type="project" value="UniProtKB-UniRule"/>
</dbReference>
<dbReference type="InterPro" id="IPR036390">
    <property type="entry name" value="WH_DNA-bd_sf"/>
</dbReference>
<feature type="binding site" evidence="9">
    <location>
        <position position="319"/>
    </location>
    <ligand>
        <name>DNA</name>
        <dbReference type="ChEBI" id="CHEBI:16991"/>
    </ligand>
</feature>
<dbReference type="InterPro" id="IPR027417">
    <property type="entry name" value="P-loop_NTPase"/>
</dbReference>
<dbReference type="GO" id="GO:0048476">
    <property type="term" value="C:Holliday junction resolvase complex"/>
    <property type="evidence" value="ECO:0007669"/>
    <property type="project" value="UniProtKB-UniRule"/>
</dbReference>
<comment type="function">
    <text evidence="9">The RuvA-RuvB-RuvC complex processes Holliday junction (HJ) DNA during genetic recombination and DNA repair, while the RuvA-RuvB complex plays an important role in the rescue of blocked DNA replication forks via replication fork reversal (RFR). RuvA specifically binds to HJ cruciform DNA, conferring on it an open structure. The RuvB hexamer acts as an ATP-dependent pump, pulling dsDNA into and through the RuvAB complex. RuvB forms 2 homohexamers on either side of HJ DNA bound by 1 or 2 RuvA tetramers; 4 subunits per hexamer contact DNA at a time. Coordinated motions by a converter formed by DNA-disengaged RuvB subunits stimulates ATP hydrolysis and nucleotide exchange. Immobilization of the converter enables RuvB to convert the ATP-contained energy into a lever motion, pulling 2 nucleotides of DNA out of the RuvA tetramer per ATP hydrolyzed, thus driving DNA branch migration. The RuvB motors rotate together with the DNA substrate, which together with the progressing nucleotide cycle form the mechanistic basis for DNA recombination by continuous HJ branch migration. Branch migration allows RuvC to scan DNA until it finds its consensus sequence, where it cleaves and resolves cruciform DNA.</text>
</comment>
<keyword evidence="7 9" id="KW-0233">DNA recombination</keyword>
<feature type="binding site" evidence="9">
    <location>
        <position position="76"/>
    </location>
    <ligand>
        <name>ATP</name>
        <dbReference type="ChEBI" id="CHEBI:30616"/>
    </ligand>
</feature>
<comment type="catalytic activity">
    <reaction evidence="9">
        <text>ATP + H2O = ADP + phosphate + H(+)</text>
        <dbReference type="Rhea" id="RHEA:13065"/>
        <dbReference type="ChEBI" id="CHEBI:15377"/>
        <dbReference type="ChEBI" id="CHEBI:15378"/>
        <dbReference type="ChEBI" id="CHEBI:30616"/>
        <dbReference type="ChEBI" id="CHEBI:43474"/>
        <dbReference type="ChEBI" id="CHEBI:456216"/>
    </reaction>
</comment>
<dbReference type="SMART" id="SM00382">
    <property type="entry name" value="AAA"/>
    <property type="match status" value="1"/>
</dbReference>
<gene>
    <name evidence="9" type="primary">ruvB</name>
    <name evidence="12" type="ORF">UX39_C0022G0017</name>
</gene>
<dbReference type="GO" id="GO:0000400">
    <property type="term" value="F:four-way junction DNA binding"/>
    <property type="evidence" value="ECO:0007669"/>
    <property type="project" value="UniProtKB-UniRule"/>
</dbReference>
<dbReference type="GO" id="GO:0005737">
    <property type="term" value="C:cytoplasm"/>
    <property type="evidence" value="ECO:0007669"/>
    <property type="project" value="UniProtKB-SubCell"/>
</dbReference>
<evidence type="ECO:0000256" key="5">
    <source>
        <dbReference type="ARBA" id="ARBA00022840"/>
    </source>
</evidence>
<feature type="domain" description="AAA+ ATPase" evidence="11">
    <location>
        <begin position="60"/>
        <end position="191"/>
    </location>
</feature>
<keyword evidence="8 9" id="KW-0234">DNA repair</keyword>
<evidence type="ECO:0000313" key="13">
    <source>
        <dbReference type="Proteomes" id="UP000034175"/>
    </source>
</evidence>
<dbReference type="InterPro" id="IPR036388">
    <property type="entry name" value="WH-like_DNA-bd_sf"/>
</dbReference>
<dbReference type="GO" id="GO:0016887">
    <property type="term" value="F:ATP hydrolysis activity"/>
    <property type="evidence" value="ECO:0007669"/>
    <property type="project" value="RHEA"/>
</dbReference>
<dbReference type="InterPro" id="IPR003593">
    <property type="entry name" value="AAA+_ATPase"/>
</dbReference>
<feature type="binding site" evidence="9">
    <location>
        <position position="29"/>
    </location>
    <ligand>
        <name>ATP</name>
        <dbReference type="ChEBI" id="CHEBI:30616"/>
    </ligand>
</feature>
<comment type="subcellular location">
    <subcellularLocation>
        <location evidence="9">Cytoplasm</location>
    </subcellularLocation>
</comment>
<feature type="binding site" evidence="9">
    <location>
        <begin position="137"/>
        <end position="139"/>
    </location>
    <ligand>
        <name>ATP</name>
        <dbReference type="ChEBI" id="CHEBI:30616"/>
    </ligand>
</feature>
<keyword evidence="5 9" id="KW-0067">ATP-binding</keyword>
<dbReference type="InterPro" id="IPR008823">
    <property type="entry name" value="RuvB_wg_C"/>
</dbReference>
<keyword evidence="12" id="KW-0347">Helicase</keyword>
<dbReference type="Gene3D" id="1.10.8.60">
    <property type="match status" value="1"/>
</dbReference>
<evidence type="ECO:0000256" key="4">
    <source>
        <dbReference type="ARBA" id="ARBA00022801"/>
    </source>
</evidence>
<dbReference type="SUPFAM" id="SSF46785">
    <property type="entry name" value="Winged helix' DNA-binding domain"/>
    <property type="match status" value="1"/>
</dbReference>
<dbReference type="AlphaFoldDB" id="A0A0G1NYZ4"/>
<evidence type="ECO:0000256" key="10">
    <source>
        <dbReference type="SAM" id="MobiDB-lite"/>
    </source>
</evidence>
<feature type="binding site" evidence="9">
    <location>
        <position position="190"/>
    </location>
    <ligand>
        <name>ATP</name>
        <dbReference type="ChEBI" id="CHEBI:30616"/>
    </ligand>
</feature>
<feature type="binding site" evidence="9">
    <location>
        <position position="227"/>
    </location>
    <ligand>
        <name>ATP</name>
        <dbReference type="ChEBI" id="CHEBI:30616"/>
    </ligand>
</feature>
<dbReference type="PANTHER" id="PTHR42848:SF1">
    <property type="entry name" value="HOLLIDAY JUNCTION BRANCH MIGRATION COMPLEX SUBUNIT RUVB"/>
    <property type="match status" value="1"/>
</dbReference>
<accession>A0A0G1NYZ4</accession>
<dbReference type="InterPro" id="IPR004605">
    <property type="entry name" value="DNA_helicase_Holl-junc_RuvB"/>
</dbReference>
<dbReference type="EMBL" id="LCMA01000022">
    <property type="protein sequence ID" value="KKU25696.1"/>
    <property type="molecule type" value="Genomic_DNA"/>
</dbReference>
<feature type="binding site" evidence="9">
    <location>
        <position position="75"/>
    </location>
    <ligand>
        <name>Mg(2+)</name>
        <dbReference type="ChEBI" id="CHEBI:18420"/>
    </ligand>
</feature>
<name>A0A0G1NYZ4_9BACT</name>
<feature type="compositionally biased region" description="Polar residues" evidence="10">
    <location>
        <begin position="1"/>
        <end position="15"/>
    </location>
</feature>
<dbReference type="PATRIC" id="fig|1619042.3.peg.568"/>
<dbReference type="HAMAP" id="MF_00016">
    <property type="entry name" value="DNA_HJ_migration_RuvB"/>
    <property type="match status" value="1"/>
</dbReference>
<dbReference type="InterPro" id="IPR008824">
    <property type="entry name" value="RuvB-like_N"/>
</dbReference>
<comment type="subunit">
    <text evidence="9">Homohexamer. Forms an RuvA(8)-RuvB(12)-Holliday junction (HJ) complex. HJ DNA is sandwiched between 2 RuvA tetramers; dsDNA enters through RuvA and exits via RuvB. An RuvB hexamer assembles on each DNA strand where it exits the tetramer. Each RuvB hexamer is contacted by two RuvA subunits (via domain III) on 2 adjacent RuvB subunits; this complex drives branch migration. In the full resolvosome a probable DNA-RuvA(4)-RuvB(12)-RuvC(2) complex forms which resolves the HJ.</text>
</comment>
<sequence length="343" mass="38176">MTAKNNHSNVIQPGENNEDSEEVVLERTLRPQTLGEFVGQHQIKQNLSIAIQASKKRGDAMEHVLLYGNPGLGKTTLAHIISHEMGSSIKVTSGPALERVGDLAAILSNLENGEVLFIDEIHRLNKVIEEVLYPALEDYALDIVIGKGPSARTIRMPLSKFTLIGATTRIGLISGPLRDRFGHTFHLNFYEKGDIEKIIRRNAEILKVTVDPAAIVIVAERSRRTPRIANRLLKRVRDFAEVKGTGHVTKQITEEALKLLAIDEYGLDEIDRRLLSTIIEKFSGGPVGLSTLAAAISEEMETIETIYEPFLIQMGFLERTPRGRKITLLAYKHLRLKQPGTLL</sequence>
<feature type="binding site" evidence="9">
    <location>
        <position position="75"/>
    </location>
    <ligand>
        <name>ATP</name>
        <dbReference type="ChEBI" id="CHEBI:30616"/>
    </ligand>
</feature>
<dbReference type="Gene3D" id="1.10.10.10">
    <property type="entry name" value="Winged helix-like DNA-binding domain superfamily/Winged helix DNA-binding domain"/>
    <property type="match status" value="1"/>
</dbReference>
<keyword evidence="1 9" id="KW-0963">Cytoplasm</keyword>
<evidence type="ECO:0000313" key="12">
    <source>
        <dbReference type="EMBL" id="KKU25696.1"/>
    </source>
</evidence>
<protein>
    <recommendedName>
        <fullName evidence="9">Holliday junction branch migration complex subunit RuvB</fullName>
        <ecNumber evidence="9">3.6.4.-</ecNumber>
    </recommendedName>
</protein>
<feature type="binding site" evidence="9">
    <location>
        <position position="180"/>
    </location>
    <ligand>
        <name>ATP</name>
        <dbReference type="ChEBI" id="CHEBI:30616"/>
    </ligand>
</feature>
<feature type="binding site" evidence="9">
    <location>
        <position position="30"/>
    </location>
    <ligand>
        <name>ATP</name>
        <dbReference type="ChEBI" id="CHEBI:30616"/>
    </ligand>
</feature>
<evidence type="ECO:0000256" key="8">
    <source>
        <dbReference type="ARBA" id="ARBA00023204"/>
    </source>
</evidence>
<dbReference type="SUPFAM" id="SSF52540">
    <property type="entry name" value="P-loop containing nucleoside triphosphate hydrolases"/>
    <property type="match status" value="1"/>
</dbReference>
<dbReference type="Pfam" id="PF05496">
    <property type="entry name" value="RuvB_N"/>
    <property type="match status" value="1"/>
</dbReference>
<comment type="similarity">
    <text evidence="9">Belongs to the RuvB family.</text>
</comment>